<proteinExistence type="predicted"/>
<organism evidence="1 2">
    <name type="scientific">Diplodia seriata</name>
    <dbReference type="NCBI Taxonomy" id="420778"/>
    <lineage>
        <taxon>Eukaryota</taxon>
        <taxon>Fungi</taxon>
        <taxon>Dikarya</taxon>
        <taxon>Ascomycota</taxon>
        <taxon>Pezizomycotina</taxon>
        <taxon>Dothideomycetes</taxon>
        <taxon>Dothideomycetes incertae sedis</taxon>
        <taxon>Botryosphaeriales</taxon>
        <taxon>Botryosphaeriaceae</taxon>
        <taxon>Diplodia</taxon>
    </lineage>
</organism>
<evidence type="ECO:0000313" key="1">
    <source>
        <dbReference type="EMBL" id="KKY21946.1"/>
    </source>
</evidence>
<dbReference type="Proteomes" id="UP000034182">
    <property type="component" value="Unassembled WGS sequence"/>
</dbReference>
<comment type="caution">
    <text evidence="1">The sequence shown here is derived from an EMBL/GenBank/DDBJ whole genome shotgun (WGS) entry which is preliminary data.</text>
</comment>
<reference evidence="1 2" key="2">
    <citation type="submission" date="2015-05" db="EMBL/GenBank/DDBJ databases">
        <title>Distinctive expansion of gene families associated with plant cell wall degradation and secondary metabolism in the genomes of grapevine trunk pathogens.</title>
        <authorList>
            <person name="Lawrence D.P."/>
            <person name="Travadon R."/>
            <person name="Rolshausen P.E."/>
            <person name="Baumgartner K."/>
        </authorList>
    </citation>
    <scope>NUCLEOTIDE SEQUENCE [LARGE SCALE GENOMIC DNA]</scope>
    <source>
        <strain evidence="1">DS831</strain>
    </source>
</reference>
<sequence length="141" mass="15390">METKTTKTGRVAATIPTGCDAGFWEAFAPQLESSGHGANIDTLQSFATYRNLVSTEESFAITPTEVGVGDVVCLIQGASVPFVLSPVDETQSTYKLAGECYLHGTKGPKHVDDYMELLGVYRTNFDCTDQRDLPWKEAYLV</sequence>
<accession>A0A0G2EIB5</accession>
<dbReference type="AlphaFoldDB" id="A0A0G2EIB5"/>
<reference evidence="1 2" key="1">
    <citation type="submission" date="2015-03" db="EMBL/GenBank/DDBJ databases">
        <authorList>
            <person name="Morales-Cruz A."/>
            <person name="Amrine K.C."/>
            <person name="Cantu D."/>
        </authorList>
    </citation>
    <scope>NUCLEOTIDE SEQUENCE [LARGE SCALE GENOMIC DNA]</scope>
    <source>
        <strain evidence="1">DS831</strain>
    </source>
</reference>
<gene>
    <name evidence="1" type="ORF">UCDDS831_g03985</name>
</gene>
<protein>
    <submittedName>
        <fullName evidence="1">Putative heterokaryon incompatibility</fullName>
    </submittedName>
</protein>
<dbReference type="Pfam" id="PF26639">
    <property type="entry name" value="Het-6_barrel"/>
    <property type="match status" value="1"/>
</dbReference>
<name>A0A0G2EIB5_9PEZI</name>
<evidence type="ECO:0000313" key="2">
    <source>
        <dbReference type="Proteomes" id="UP000034182"/>
    </source>
</evidence>
<dbReference type="EMBL" id="LAQI01000080">
    <property type="protein sequence ID" value="KKY21946.1"/>
    <property type="molecule type" value="Genomic_DNA"/>
</dbReference>